<reference evidence="1" key="1">
    <citation type="submission" date="2020-02" db="EMBL/GenBank/DDBJ databases">
        <authorList>
            <person name="Meier V. D."/>
        </authorList>
    </citation>
    <scope>NUCLEOTIDE SEQUENCE</scope>
    <source>
        <strain evidence="1">AVDCRST_MAG01</strain>
    </source>
</reference>
<evidence type="ECO:0000313" key="1">
    <source>
        <dbReference type="EMBL" id="CAA9409007.1"/>
    </source>
</evidence>
<accession>A0A6J4P8Q2</accession>
<proteinExistence type="predicted"/>
<protein>
    <submittedName>
        <fullName evidence="1">Uncharacterized protein</fullName>
    </submittedName>
</protein>
<dbReference type="AlphaFoldDB" id="A0A6J4P8Q2"/>
<name>A0A6J4P8Q2_9ACTN</name>
<organism evidence="1">
    <name type="scientific">uncultured Rubrobacteraceae bacterium</name>
    <dbReference type="NCBI Taxonomy" id="349277"/>
    <lineage>
        <taxon>Bacteria</taxon>
        <taxon>Bacillati</taxon>
        <taxon>Actinomycetota</taxon>
        <taxon>Rubrobacteria</taxon>
        <taxon>Rubrobacterales</taxon>
        <taxon>Rubrobacteraceae</taxon>
        <taxon>environmental samples</taxon>
    </lineage>
</organism>
<gene>
    <name evidence="1" type="ORF">AVDCRST_MAG01-01-1499</name>
</gene>
<feature type="non-terminal residue" evidence="1">
    <location>
        <position position="41"/>
    </location>
</feature>
<dbReference type="EMBL" id="CADCUW010000216">
    <property type="protein sequence ID" value="CAA9409007.1"/>
    <property type="molecule type" value="Genomic_DNA"/>
</dbReference>
<feature type="non-terminal residue" evidence="1">
    <location>
        <position position="1"/>
    </location>
</feature>
<sequence length="41" mass="4732">ARAPAALRAYALCRRLAARRLRSTPRRGGQEVRRRTVRVRS</sequence>